<dbReference type="RefSeq" id="WP_010760049.1">
    <property type="nucleotide sequence ID" value="NZ_ASWD01000003.1"/>
</dbReference>
<sequence length="179" mass="21472">MNTFELYEVNQLKAFDSKFSEYLSLLKKYIDQTDINEEKLEINKMYLKSIEESFENKDFNCDQYLQLKSVLKDTTFTRLKKQEIDAIIRVFIRKVNFETSTLEDRDVEKTLDITNEIYASLSKNIIKLNKIYNKKWNDISISFPETSTYSYFSTLEKNKENKDVKRDYEYQSKAIFDRG</sequence>
<evidence type="ECO:0000313" key="2">
    <source>
        <dbReference type="Proteomes" id="UP000013782"/>
    </source>
</evidence>
<dbReference type="PATRIC" id="fig|1158607.3.peg.5106"/>
<dbReference type="STRING" id="160454.RV10_GL003341"/>
<comment type="caution">
    <text evidence="1">The sequence shown here is derived from an EMBL/GenBank/DDBJ whole genome shotgun (WGS) entry which is preliminary data.</text>
</comment>
<gene>
    <name evidence="1" type="ORF">UAU_05126</name>
</gene>
<dbReference type="EMBL" id="AJAQ01000050">
    <property type="protein sequence ID" value="EOH86681.1"/>
    <property type="molecule type" value="Genomic_DNA"/>
</dbReference>
<keyword evidence="2" id="KW-1185">Reference proteome</keyword>
<reference evidence="1 2" key="1">
    <citation type="submission" date="2013-02" db="EMBL/GenBank/DDBJ databases">
        <title>The Genome Sequence of Enterococcus pallens BAA-351.</title>
        <authorList>
            <consortium name="The Broad Institute Genome Sequencing Platform"/>
            <consortium name="The Broad Institute Genome Sequencing Center for Infectious Disease"/>
            <person name="Earl A.M."/>
            <person name="Gilmore M.S."/>
            <person name="Lebreton F."/>
            <person name="Walker B."/>
            <person name="Young S.K."/>
            <person name="Zeng Q."/>
            <person name="Gargeya S."/>
            <person name="Fitzgerald M."/>
            <person name="Haas B."/>
            <person name="Abouelleil A."/>
            <person name="Alvarado L."/>
            <person name="Arachchi H.M."/>
            <person name="Berlin A.M."/>
            <person name="Chapman S.B."/>
            <person name="Dewar J."/>
            <person name="Goldberg J."/>
            <person name="Griggs A."/>
            <person name="Gujja S."/>
            <person name="Hansen M."/>
            <person name="Howarth C."/>
            <person name="Imamovic A."/>
            <person name="Larimer J."/>
            <person name="McCowan C."/>
            <person name="Murphy C."/>
            <person name="Neiman D."/>
            <person name="Pearson M."/>
            <person name="Priest M."/>
            <person name="Roberts A."/>
            <person name="Saif S."/>
            <person name="Shea T."/>
            <person name="Sisk P."/>
            <person name="Sykes S."/>
            <person name="Wortman J."/>
            <person name="Nusbaum C."/>
            <person name="Birren B."/>
        </authorList>
    </citation>
    <scope>NUCLEOTIDE SEQUENCE [LARGE SCALE GENOMIC DNA]</scope>
    <source>
        <strain evidence="1 2">ATCC BAA-351</strain>
    </source>
</reference>
<organism evidence="1 2">
    <name type="scientific">Enterococcus pallens ATCC BAA-351</name>
    <dbReference type="NCBI Taxonomy" id="1158607"/>
    <lineage>
        <taxon>Bacteria</taxon>
        <taxon>Bacillati</taxon>
        <taxon>Bacillota</taxon>
        <taxon>Bacilli</taxon>
        <taxon>Lactobacillales</taxon>
        <taxon>Enterococcaceae</taxon>
        <taxon>Enterococcus</taxon>
    </lineage>
</organism>
<evidence type="ECO:0000313" key="1">
    <source>
        <dbReference type="EMBL" id="EOH86681.1"/>
    </source>
</evidence>
<accession>R2S1H5</accession>
<name>R2S1H5_9ENTE</name>
<dbReference type="AlphaFoldDB" id="R2S1H5"/>
<proteinExistence type="predicted"/>
<protein>
    <submittedName>
        <fullName evidence="1">Uncharacterized protein</fullName>
    </submittedName>
</protein>
<dbReference type="HOGENOM" id="CLU_1501284_0_0_9"/>
<dbReference type="Proteomes" id="UP000013782">
    <property type="component" value="Unassembled WGS sequence"/>
</dbReference>